<feature type="compositionally biased region" description="Low complexity" evidence="1">
    <location>
        <begin position="170"/>
        <end position="179"/>
    </location>
</feature>
<evidence type="ECO:0000256" key="1">
    <source>
        <dbReference type="SAM" id="MobiDB-lite"/>
    </source>
</evidence>
<dbReference type="EnsemblPlants" id="ONIVA05G21910.1">
    <property type="protein sequence ID" value="ONIVA05G21910.1"/>
    <property type="gene ID" value="ONIVA05G21910"/>
</dbReference>
<evidence type="ECO:0000313" key="2">
    <source>
        <dbReference type="EnsemblPlants" id="ONIVA05G21910.1"/>
    </source>
</evidence>
<reference evidence="2" key="1">
    <citation type="submission" date="2015-04" db="UniProtKB">
        <authorList>
            <consortium name="EnsemblPlants"/>
        </authorList>
    </citation>
    <scope>IDENTIFICATION</scope>
    <source>
        <strain evidence="2">SL10</strain>
    </source>
</reference>
<sequence>MVIVGWVCKFGSEDSSSMLIKQVIHLIRDVLEPGKPASCRLIFQLPLLCIFNLAGSSGHRFLEKRLHERGQHSFSDWHDLWIVYNLPGCELEQQMNPKGQDFKLRNFLAQPVTGKVAMAGATASDGRTRAAAAAHALPRPPRRASSTAGFHRRQTGDAGGGGGWRESERASAGSESATRPSFFIRHKGNVLCKTKGKRGTSFERDVGRCSHFVPTTVNRCLLKGQ</sequence>
<protein>
    <submittedName>
        <fullName evidence="2">Uncharacterized protein</fullName>
    </submittedName>
</protein>
<organism evidence="2">
    <name type="scientific">Oryza nivara</name>
    <name type="common">Indian wild rice</name>
    <name type="synonym">Oryza sativa f. spontanea</name>
    <dbReference type="NCBI Taxonomy" id="4536"/>
    <lineage>
        <taxon>Eukaryota</taxon>
        <taxon>Viridiplantae</taxon>
        <taxon>Streptophyta</taxon>
        <taxon>Embryophyta</taxon>
        <taxon>Tracheophyta</taxon>
        <taxon>Spermatophyta</taxon>
        <taxon>Magnoliopsida</taxon>
        <taxon>Liliopsida</taxon>
        <taxon>Poales</taxon>
        <taxon>Poaceae</taxon>
        <taxon>BOP clade</taxon>
        <taxon>Oryzoideae</taxon>
        <taxon>Oryzeae</taxon>
        <taxon>Oryzinae</taxon>
        <taxon>Oryza</taxon>
    </lineage>
</organism>
<accession>A0A0E0HG89</accession>
<keyword evidence="3" id="KW-1185">Reference proteome</keyword>
<name>A0A0E0HG89_ORYNI</name>
<feature type="compositionally biased region" description="Low complexity" evidence="1">
    <location>
        <begin position="127"/>
        <end position="149"/>
    </location>
</feature>
<reference evidence="2" key="2">
    <citation type="submission" date="2018-04" db="EMBL/GenBank/DDBJ databases">
        <title>OnivRS2 (Oryza nivara Reference Sequence Version 2).</title>
        <authorList>
            <person name="Zhang J."/>
            <person name="Kudrna D."/>
            <person name="Lee S."/>
            <person name="Talag J."/>
            <person name="Rajasekar S."/>
            <person name="Welchert J."/>
            <person name="Hsing Y.-I."/>
            <person name="Wing R.A."/>
        </authorList>
    </citation>
    <scope>NUCLEOTIDE SEQUENCE [LARGE SCALE GENOMIC DNA]</scope>
    <source>
        <strain evidence="2">SL10</strain>
    </source>
</reference>
<feature type="region of interest" description="Disordered" evidence="1">
    <location>
        <begin position="127"/>
        <end position="179"/>
    </location>
</feature>
<dbReference type="AlphaFoldDB" id="A0A0E0HG89"/>
<dbReference type="HOGENOM" id="CLU_1398355_0_0_1"/>
<dbReference type="Proteomes" id="UP000006591">
    <property type="component" value="Chromosome 5"/>
</dbReference>
<dbReference type="Gramene" id="ONIVA05G21910.1">
    <property type="protein sequence ID" value="ONIVA05G21910.1"/>
    <property type="gene ID" value="ONIVA05G21910"/>
</dbReference>
<evidence type="ECO:0000313" key="3">
    <source>
        <dbReference type="Proteomes" id="UP000006591"/>
    </source>
</evidence>
<proteinExistence type="predicted"/>